<dbReference type="Proteomes" id="UP000836841">
    <property type="component" value="Chromosome 7"/>
</dbReference>
<proteinExistence type="predicted"/>
<keyword evidence="3" id="KW-1185">Reference proteome</keyword>
<feature type="compositionally biased region" description="Low complexity" evidence="1">
    <location>
        <begin position="168"/>
        <end position="179"/>
    </location>
</feature>
<gene>
    <name evidence="2" type="ORF">TAV2_LOCUS24110</name>
</gene>
<dbReference type="EMBL" id="OU466863">
    <property type="protein sequence ID" value="CAH2079374.1"/>
    <property type="molecule type" value="Genomic_DNA"/>
</dbReference>
<evidence type="ECO:0000313" key="3">
    <source>
        <dbReference type="Proteomes" id="UP000836841"/>
    </source>
</evidence>
<organism evidence="2 3">
    <name type="scientific">Thlaspi arvense</name>
    <name type="common">Field penny-cress</name>
    <dbReference type="NCBI Taxonomy" id="13288"/>
    <lineage>
        <taxon>Eukaryota</taxon>
        <taxon>Viridiplantae</taxon>
        <taxon>Streptophyta</taxon>
        <taxon>Embryophyta</taxon>
        <taxon>Tracheophyta</taxon>
        <taxon>Spermatophyta</taxon>
        <taxon>Magnoliopsida</taxon>
        <taxon>eudicotyledons</taxon>
        <taxon>Gunneridae</taxon>
        <taxon>Pentapetalae</taxon>
        <taxon>rosids</taxon>
        <taxon>malvids</taxon>
        <taxon>Brassicales</taxon>
        <taxon>Brassicaceae</taxon>
        <taxon>Thlaspideae</taxon>
        <taxon>Thlaspi</taxon>
    </lineage>
</organism>
<feature type="region of interest" description="Disordered" evidence="1">
    <location>
        <begin position="148"/>
        <end position="179"/>
    </location>
</feature>
<feature type="region of interest" description="Disordered" evidence="1">
    <location>
        <begin position="207"/>
        <end position="227"/>
    </location>
</feature>
<accession>A0AAU9T392</accession>
<name>A0AAU9T392_THLAR</name>
<sequence>MLGDPLFVELADRGSVGMEGHCLVICGEWLCSGDRKWEFVIDKNYMSRVVVFREGMSIEELKENVVTEFFGNKGFGTSLGLSYWSPNSSELATGITTPLVMVNSTAAIGYFCKHCRVKDGFNLFVHFGIEAPEEKWCSSVDGGEGYSTPGPTLKRKGLFDEQSTPARDGAGASAYSGYGSSDGTKTCPLDVDDEEIFSHVEMTEERLRRGRSEMEDGDCTTRKYKSESDESSITFDENINVQPMGSRYSRIQLGDLRLLSLCVLQRLGMLGKQLDGRM</sequence>
<protein>
    <submittedName>
        <fullName evidence="2">Uncharacterized protein</fullName>
    </submittedName>
</protein>
<evidence type="ECO:0000313" key="2">
    <source>
        <dbReference type="EMBL" id="CAH2079374.1"/>
    </source>
</evidence>
<reference evidence="2 3" key="1">
    <citation type="submission" date="2022-03" db="EMBL/GenBank/DDBJ databases">
        <authorList>
            <person name="Nunn A."/>
            <person name="Chopra R."/>
            <person name="Nunn A."/>
            <person name="Contreras Garrido A."/>
        </authorList>
    </citation>
    <scope>NUCLEOTIDE SEQUENCE [LARGE SCALE GENOMIC DNA]</scope>
</reference>
<evidence type="ECO:0000256" key="1">
    <source>
        <dbReference type="SAM" id="MobiDB-lite"/>
    </source>
</evidence>
<dbReference type="AlphaFoldDB" id="A0AAU9T392"/>